<dbReference type="GO" id="GO:0008409">
    <property type="term" value="F:5'-3' exonuclease activity"/>
    <property type="evidence" value="ECO:0007669"/>
    <property type="project" value="InterPro"/>
</dbReference>
<dbReference type="Gene3D" id="3.10.310.30">
    <property type="match status" value="1"/>
</dbReference>
<dbReference type="InterPro" id="IPR018779">
    <property type="entry name" value="RecJ_C"/>
</dbReference>
<sequence length="792" mass="87911">MIVLKAKASWTVPAWSEEDVARLARETGLSLIAARFFVQRGKTTKSAVENFIHIDENAVHDPFLLKGMKEAAERIHRAVSDNERVLVFGDYDADGVTSTSLMYSVLRELGAEAAYYVPNRFTEGYGPNEEAFRQAKDEGVTVIITVDTGISAGAVAEKAKEWGIDLIITDHHEPPPTLPDAYAIINPKQEKCDYPNPALAGVGVAFKLAHALLGEAPDSYYDYVAIGSIADLVPLEGENRYFAQKGLEAMLNTPRLGVQALLDKAGADPSAIDEETVGFLIGPRLNAAGRLDSADPAIALLLSEDPEEAHELAQMVDDLNKERQQIVKEITEEASLQAEEDGLPPVIVVGAPGWNPGVIGIVASRLTEMYYRPAIVLSYDPENGIAKGSARSIEGFDMFASLSECRDYLPHFGGHPMAAGLTMNLKDVGTVHKHLITIAEKTMNPEDWERKLTVDLPVSIDEISVPAIEELGKMAPFGVGNPAPKVMLDNVNVGMMKKIGANEDHMKISFTDNDATKEVDGIAFRFGAVCDEISPLAKVSAVGKLSINEWNGNRKPQLMIEDIKVNEQQLFDYRGGQRLFRDQKLFETDMMTVIQFRKESDEYLSKLPESWEVIRIDDAELPEESAFKLRQSVRILLLDLPETKDQFFAALACCENAERVYASFIYGANRMPASIPSRDQFKSLYAIIRKKEQIDMKQHAEKLADHKGWTLDSLRFMCQVFSELGFVKMDNGVVAVHPEPDKRDLTESKTYRKGVEHSELENELYYSSYRALKRWIDEAMAGQKPVFSHSSS</sequence>
<dbReference type="Pfam" id="PF02272">
    <property type="entry name" value="DHHA1"/>
    <property type="match status" value="1"/>
</dbReference>
<feature type="domain" description="Single-stranded-DNA-specific exonuclease RecJ C-terminal" evidence="8">
    <location>
        <begin position="569"/>
        <end position="776"/>
    </location>
</feature>
<feature type="domain" description="DDH" evidence="6">
    <location>
        <begin position="84"/>
        <end position="227"/>
    </location>
</feature>
<dbReference type="GO" id="GO:0003676">
    <property type="term" value="F:nucleic acid binding"/>
    <property type="evidence" value="ECO:0007669"/>
    <property type="project" value="InterPro"/>
</dbReference>
<dbReference type="Gene3D" id="3.90.1640.30">
    <property type="match status" value="1"/>
</dbReference>
<proteinExistence type="inferred from homology"/>
<dbReference type="InterPro" id="IPR038763">
    <property type="entry name" value="DHH_sf"/>
</dbReference>
<dbReference type="InterPro" id="IPR041122">
    <property type="entry name" value="RecJ_OB"/>
</dbReference>
<dbReference type="GO" id="GO:0006310">
    <property type="term" value="P:DNA recombination"/>
    <property type="evidence" value="ECO:0007669"/>
    <property type="project" value="InterPro"/>
</dbReference>
<dbReference type="PANTHER" id="PTHR30255">
    <property type="entry name" value="SINGLE-STRANDED-DNA-SPECIFIC EXONUCLEASE RECJ"/>
    <property type="match status" value="1"/>
</dbReference>
<comment type="caution">
    <text evidence="10">The sequence shown here is derived from an EMBL/GenBank/DDBJ whole genome shotgun (WGS) entry which is preliminary data.</text>
</comment>
<evidence type="ECO:0000313" key="10">
    <source>
        <dbReference type="EMBL" id="SES18978.1"/>
    </source>
</evidence>
<organism evidence="10 11">
    <name type="scientific">Salisediminibacterium halotolerans</name>
    <dbReference type="NCBI Taxonomy" id="517425"/>
    <lineage>
        <taxon>Bacteria</taxon>
        <taxon>Bacillati</taxon>
        <taxon>Bacillota</taxon>
        <taxon>Bacilli</taxon>
        <taxon>Bacillales</taxon>
        <taxon>Bacillaceae</taxon>
        <taxon>Salisediminibacterium</taxon>
    </lineage>
</organism>
<reference evidence="11" key="1">
    <citation type="submission" date="2016-10" db="EMBL/GenBank/DDBJ databases">
        <authorList>
            <person name="de Groot N.N."/>
        </authorList>
    </citation>
    <scope>NUCLEOTIDE SEQUENCE [LARGE SCALE GENOMIC DNA]</scope>
    <source>
        <strain evidence="11">10nlg</strain>
    </source>
</reference>
<evidence type="ECO:0000259" key="7">
    <source>
        <dbReference type="Pfam" id="PF02272"/>
    </source>
</evidence>
<evidence type="ECO:0000259" key="9">
    <source>
        <dbReference type="Pfam" id="PF17768"/>
    </source>
</evidence>
<dbReference type="InterPro" id="IPR051673">
    <property type="entry name" value="SSDNA_exonuclease_RecJ"/>
</dbReference>
<evidence type="ECO:0000256" key="3">
    <source>
        <dbReference type="ARBA" id="ARBA00022722"/>
    </source>
</evidence>
<dbReference type="SUPFAM" id="SSF64182">
    <property type="entry name" value="DHH phosphoesterases"/>
    <property type="match status" value="1"/>
</dbReference>
<dbReference type="NCBIfam" id="TIGR00644">
    <property type="entry name" value="recJ"/>
    <property type="match status" value="1"/>
</dbReference>
<keyword evidence="5 10" id="KW-0269">Exonuclease</keyword>
<dbReference type="AlphaFoldDB" id="A0A1H9VBM1"/>
<keyword evidence="4" id="KW-0378">Hydrolase</keyword>
<evidence type="ECO:0000256" key="1">
    <source>
        <dbReference type="ARBA" id="ARBA00005915"/>
    </source>
</evidence>
<name>A0A1H9VBM1_9BACI</name>
<dbReference type="STRING" id="1464123.SAMN05444126_11945"/>
<gene>
    <name evidence="10" type="ORF">SAMN05444126_11945</name>
</gene>
<dbReference type="InterPro" id="IPR004610">
    <property type="entry name" value="RecJ"/>
</dbReference>
<keyword evidence="3" id="KW-0540">Nuclease</keyword>
<evidence type="ECO:0000313" key="11">
    <source>
        <dbReference type="Proteomes" id="UP000199318"/>
    </source>
</evidence>
<dbReference type="Pfam" id="PF01368">
    <property type="entry name" value="DHH"/>
    <property type="match status" value="1"/>
</dbReference>
<keyword evidence="11" id="KW-1185">Reference proteome</keyword>
<comment type="similarity">
    <text evidence="1">Belongs to the RecJ family.</text>
</comment>
<dbReference type="Proteomes" id="UP000199318">
    <property type="component" value="Unassembled WGS sequence"/>
</dbReference>
<accession>A0A1H9VBM1</accession>
<dbReference type="InterPro" id="IPR003156">
    <property type="entry name" value="DHHA1_dom"/>
</dbReference>
<dbReference type="EMBL" id="FOGV01000019">
    <property type="protein sequence ID" value="SES18978.1"/>
    <property type="molecule type" value="Genomic_DNA"/>
</dbReference>
<evidence type="ECO:0000259" key="6">
    <source>
        <dbReference type="Pfam" id="PF01368"/>
    </source>
</evidence>
<evidence type="ECO:0000256" key="5">
    <source>
        <dbReference type="ARBA" id="ARBA00022839"/>
    </source>
</evidence>
<dbReference type="InterPro" id="IPR001667">
    <property type="entry name" value="DDH_dom"/>
</dbReference>
<dbReference type="Pfam" id="PF10141">
    <property type="entry name" value="ssDNA-exonuc_C"/>
    <property type="match status" value="1"/>
</dbReference>
<feature type="domain" description="RecJ OB" evidence="9">
    <location>
        <begin position="454"/>
        <end position="562"/>
    </location>
</feature>
<protein>
    <recommendedName>
        <fullName evidence="2">Single-stranded-DNA-specific exonuclease RecJ</fullName>
    </recommendedName>
</protein>
<feature type="domain" description="DHHA1" evidence="7">
    <location>
        <begin position="345"/>
        <end position="429"/>
    </location>
</feature>
<evidence type="ECO:0000259" key="8">
    <source>
        <dbReference type="Pfam" id="PF10141"/>
    </source>
</evidence>
<dbReference type="PANTHER" id="PTHR30255:SF2">
    <property type="entry name" value="SINGLE-STRANDED-DNA-SPECIFIC EXONUCLEASE RECJ"/>
    <property type="match status" value="1"/>
</dbReference>
<evidence type="ECO:0000256" key="4">
    <source>
        <dbReference type="ARBA" id="ARBA00022801"/>
    </source>
</evidence>
<evidence type="ECO:0000256" key="2">
    <source>
        <dbReference type="ARBA" id="ARBA00019841"/>
    </source>
</evidence>
<dbReference type="Pfam" id="PF17768">
    <property type="entry name" value="RecJ_OB"/>
    <property type="match status" value="1"/>
</dbReference>
<dbReference type="GO" id="GO:0006281">
    <property type="term" value="P:DNA repair"/>
    <property type="evidence" value="ECO:0007669"/>
    <property type="project" value="InterPro"/>
</dbReference>